<evidence type="ECO:0000313" key="2">
    <source>
        <dbReference type="Proteomes" id="UP001220964"/>
    </source>
</evidence>
<comment type="caution">
    <text evidence="1">The sequence shown here is derived from an EMBL/GenBank/DDBJ whole genome shotgun (WGS) entry which is preliminary data.</text>
</comment>
<dbReference type="AlphaFoldDB" id="A0AAE3NKL4"/>
<organism evidence="1 2">
    <name type="scientific">Psychromarinibacter sediminicola</name>
    <dbReference type="NCBI Taxonomy" id="3033385"/>
    <lineage>
        <taxon>Bacteria</taxon>
        <taxon>Pseudomonadati</taxon>
        <taxon>Pseudomonadota</taxon>
        <taxon>Alphaproteobacteria</taxon>
        <taxon>Rhodobacterales</taxon>
        <taxon>Paracoccaceae</taxon>
        <taxon>Psychromarinibacter</taxon>
    </lineage>
</organism>
<dbReference type="RefSeq" id="WP_275565771.1">
    <property type="nucleotide sequence ID" value="NZ_JARGYC010000004.1"/>
</dbReference>
<keyword evidence="2" id="KW-1185">Reference proteome</keyword>
<sequence length="493" mass="49998">MKTTLDRQAKFERVLPRLRLARRVHPRSAAVTVLAEGLADRCDVLARLVDGLGRIHAETQVTLERGDGEIGLGQALNLPPGRYEVVLSPPRAEFHEGVPVERRLPLTLATERLAQAPERPGASLGGDVIDMQLERAGPVAALARMARGAPWQKDDAALAAVADAPAFAFAVLALAEESAAPEARAAAAATLRGIAGGEDLAACIAGTVAGLRDDAGARLRAAGLAGDAALETPEVLAGLVALAMARSDLADLVQAVLDRAALGLALRSGGGALVGPAEGPEASGISRFAALGYLLWGVGLPGCAGPETLALAAAGYDCPALVRAFALRTGPGGHVDDRRAVWRDGPVVLCAGGGRWQMRVGTDVALAGEGAARVGTGELVAEGPVPAICDHADETSVQDGRLGLRLGRVLVALSSGAPMSLENAASGIALDGGSGRYVLRVGAGDDLAAFVAEDGADPVPLTRPAPEIAAEGATVTLRLGGHALALDFSEGTP</sequence>
<protein>
    <submittedName>
        <fullName evidence="1">Uncharacterized protein</fullName>
    </submittedName>
</protein>
<reference evidence="1" key="1">
    <citation type="submission" date="2023-03" db="EMBL/GenBank/DDBJ databases">
        <title>Multiphase analysis and comparison of six strains from genera Psychromarinibacter, Lutimaribacter, and Maritimibacter, including a novel species: Psychromarinibacter sediminicola sp. nov.</title>
        <authorList>
            <person name="Wang Y.-H."/>
            <person name="Ye M.-Q."/>
            <person name="Du Z.-J."/>
        </authorList>
    </citation>
    <scope>NUCLEOTIDE SEQUENCE</scope>
    <source>
        <strain evidence="1">C21-152</strain>
    </source>
</reference>
<dbReference type="Proteomes" id="UP001220964">
    <property type="component" value="Unassembled WGS sequence"/>
</dbReference>
<evidence type="ECO:0000313" key="1">
    <source>
        <dbReference type="EMBL" id="MDF0599628.1"/>
    </source>
</evidence>
<gene>
    <name evidence="1" type="ORF">P1J78_02680</name>
</gene>
<proteinExistence type="predicted"/>
<accession>A0AAE3NKL4</accession>
<dbReference type="EMBL" id="JARGYC010000004">
    <property type="protein sequence ID" value="MDF0599628.1"/>
    <property type="molecule type" value="Genomic_DNA"/>
</dbReference>
<name>A0AAE3NKL4_9RHOB</name>